<sequence>MSAGVPGEKVEEDGRRCVREERNATARTSGCRGTESGLEKRSPRRCGERMEESQMTQSRWQRGGKAEKPATSLRRSGPLTKFIGKGRMEWGGGMLGKRSSGPTATSSTSGVTRTINTTSAVADGSAIP</sequence>
<evidence type="ECO:0000313" key="3">
    <source>
        <dbReference type="Proteomes" id="UP001066276"/>
    </source>
</evidence>
<organism evidence="2 3">
    <name type="scientific">Pleurodeles waltl</name>
    <name type="common">Iberian ribbed newt</name>
    <dbReference type="NCBI Taxonomy" id="8319"/>
    <lineage>
        <taxon>Eukaryota</taxon>
        <taxon>Metazoa</taxon>
        <taxon>Chordata</taxon>
        <taxon>Craniata</taxon>
        <taxon>Vertebrata</taxon>
        <taxon>Euteleostomi</taxon>
        <taxon>Amphibia</taxon>
        <taxon>Batrachia</taxon>
        <taxon>Caudata</taxon>
        <taxon>Salamandroidea</taxon>
        <taxon>Salamandridae</taxon>
        <taxon>Pleurodelinae</taxon>
        <taxon>Pleurodeles</taxon>
    </lineage>
</organism>
<comment type="caution">
    <text evidence="2">The sequence shown here is derived from an EMBL/GenBank/DDBJ whole genome shotgun (WGS) entry which is preliminary data.</text>
</comment>
<dbReference type="Proteomes" id="UP001066276">
    <property type="component" value="Chromosome 4_2"/>
</dbReference>
<reference evidence="2" key="1">
    <citation type="journal article" date="2022" name="bioRxiv">
        <title>Sequencing and chromosome-scale assembly of the giantPleurodeles waltlgenome.</title>
        <authorList>
            <person name="Brown T."/>
            <person name="Elewa A."/>
            <person name="Iarovenko S."/>
            <person name="Subramanian E."/>
            <person name="Araus A.J."/>
            <person name="Petzold A."/>
            <person name="Susuki M."/>
            <person name="Suzuki K.-i.T."/>
            <person name="Hayashi T."/>
            <person name="Toyoda A."/>
            <person name="Oliveira C."/>
            <person name="Osipova E."/>
            <person name="Leigh N.D."/>
            <person name="Simon A."/>
            <person name="Yun M.H."/>
        </authorList>
    </citation>
    <scope>NUCLEOTIDE SEQUENCE</scope>
    <source>
        <strain evidence="2">20211129_DDA</strain>
        <tissue evidence="2">Liver</tissue>
    </source>
</reference>
<gene>
    <name evidence="2" type="ORF">NDU88_002262</name>
</gene>
<evidence type="ECO:0000256" key="1">
    <source>
        <dbReference type="SAM" id="MobiDB-lite"/>
    </source>
</evidence>
<accession>A0AAV7S9X3</accession>
<feature type="compositionally biased region" description="Basic and acidic residues" evidence="1">
    <location>
        <begin position="8"/>
        <end position="24"/>
    </location>
</feature>
<dbReference type="EMBL" id="JANPWB010000008">
    <property type="protein sequence ID" value="KAJ1161781.1"/>
    <property type="molecule type" value="Genomic_DNA"/>
</dbReference>
<dbReference type="AlphaFoldDB" id="A0AAV7S9X3"/>
<feature type="region of interest" description="Disordered" evidence="1">
    <location>
        <begin position="1"/>
        <end position="128"/>
    </location>
</feature>
<keyword evidence="3" id="KW-1185">Reference proteome</keyword>
<feature type="compositionally biased region" description="Low complexity" evidence="1">
    <location>
        <begin position="99"/>
        <end position="112"/>
    </location>
</feature>
<proteinExistence type="predicted"/>
<name>A0AAV7S9X3_PLEWA</name>
<feature type="compositionally biased region" description="Basic and acidic residues" evidence="1">
    <location>
        <begin position="37"/>
        <end position="52"/>
    </location>
</feature>
<protein>
    <submittedName>
        <fullName evidence="2">Uncharacterized protein</fullName>
    </submittedName>
</protein>
<evidence type="ECO:0000313" key="2">
    <source>
        <dbReference type="EMBL" id="KAJ1161781.1"/>
    </source>
</evidence>